<dbReference type="Proteomes" id="UP001237642">
    <property type="component" value="Unassembled WGS sequence"/>
</dbReference>
<dbReference type="Pfam" id="PF02902">
    <property type="entry name" value="Peptidase_C48"/>
    <property type="match status" value="1"/>
</dbReference>
<evidence type="ECO:0000256" key="3">
    <source>
        <dbReference type="ARBA" id="ARBA00022801"/>
    </source>
</evidence>
<gene>
    <name evidence="5" type="ORF">POM88_033060</name>
</gene>
<protein>
    <recommendedName>
        <fullName evidence="4">Ubiquitin-like protease family profile domain-containing protein</fullName>
    </recommendedName>
</protein>
<reference evidence="5" key="1">
    <citation type="submission" date="2023-02" db="EMBL/GenBank/DDBJ databases">
        <title>Genome of toxic invasive species Heracleum sosnowskyi carries increased number of genes despite the absence of recent whole-genome duplications.</title>
        <authorList>
            <person name="Schelkunov M."/>
            <person name="Shtratnikova V."/>
            <person name="Makarenko M."/>
            <person name="Klepikova A."/>
            <person name="Omelchenko D."/>
            <person name="Novikova G."/>
            <person name="Obukhova E."/>
            <person name="Bogdanov V."/>
            <person name="Penin A."/>
            <person name="Logacheva M."/>
        </authorList>
    </citation>
    <scope>NUCLEOTIDE SEQUENCE</scope>
    <source>
        <strain evidence="5">Hsosn_3</strain>
        <tissue evidence="5">Leaf</tissue>
    </source>
</reference>
<evidence type="ECO:0000256" key="2">
    <source>
        <dbReference type="ARBA" id="ARBA00022670"/>
    </source>
</evidence>
<name>A0AAD8I0I0_9APIA</name>
<evidence type="ECO:0000256" key="1">
    <source>
        <dbReference type="ARBA" id="ARBA00005234"/>
    </source>
</evidence>
<comment type="similarity">
    <text evidence="1">Belongs to the peptidase C48 family.</text>
</comment>
<evidence type="ECO:0000259" key="4">
    <source>
        <dbReference type="PROSITE" id="PS50600"/>
    </source>
</evidence>
<comment type="caution">
    <text evidence="5">The sequence shown here is derived from an EMBL/GenBank/DDBJ whole genome shotgun (WGS) entry which is preliminary data.</text>
</comment>
<dbReference type="GO" id="GO:0006508">
    <property type="term" value="P:proteolysis"/>
    <property type="evidence" value="ECO:0007669"/>
    <property type="project" value="UniProtKB-KW"/>
</dbReference>
<dbReference type="PROSITE" id="PS50600">
    <property type="entry name" value="ULP_PROTEASE"/>
    <property type="match status" value="1"/>
</dbReference>
<dbReference type="InterPro" id="IPR038765">
    <property type="entry name" value="Papain-like_cys_pep_sf"/>
</dbReference>
<dbReference type="Gene3D" id="3.40.395.10">
    <property type="entry name" value="Adenoviral Proteinase, Chain A"/>
    <property type="match status" value="1"/>
</dbReference>
<sequence length="235" mass="27570">MDEKLSELCEKVDGITASQAYFESKMEKEFAGIKEQVQQVSQTQSQPPQTLGNAVKNNRSQAPWMRLNYLVNTKEVDTEILAEFCELLNTSLRKGIHIYSPLPWKSYAKGAKENWLKSFFYVDKYEMVFIPTVENIHFFSIHIHVIDHCIYIVDPMYFRLEDDHQAHLNLVVMYILTPYMVDVLIGSQKFLDDGWTSYFVKNNPKQDNAYECGVYMAKYLEYWGKNEKLPFDKLN</sequence>
<keyword evidence="2" id="KW-0645">Protease</keyword>
<keyword evidence="6" id="KW-1185">Reference proteome</keyword>
<organism evidence="5 6">
    <name type="scientific">Heracleum sosnowskyi</name>
    <dbReference type="NCBI Taxonomy" id="360622"/>
    <lineage>
        <taxon>Eukaryota</taxon>
        <taxon>Viridiplantae</taxon>
        <taxon>Streptophyta</taxon>
        <taxon>Embryophyta</taxon>
        <taxon>Tracheophyta</taxon>
        <taxon>Spermatophyta</taxon>
        <taxon>Magnoliopsida</taxon>
        <taxon>eudicotyledons</taxon>
        <taxon>Gunneridae</taxon>
        <taxon>Pentapetalae</taxon>
        <taxon>asterids</taxon>
        <taxon>campanulids</taxon>
        <taxon>Apiales</taxon>
        <taxon>Apiaceae</taxon>
        <taxon>Apioideae</taxon>
        <taxon>apioid superclade</taxon>
        <taxon>Tordylieae</taxon>
        <taxon>Tordyliinae</taxon>
        <taxon>Heracleum</taxon>
    </lineage>
</organism>
<dbReference type="SUPFAM" id="SSF54001">
    <property type="entry name" value="Cysteine proteinases"/>
    <property type="match status" value="1"/>
</dbReference>
<dbReference type="AlphaFoldDB" id="A0AAD8I0I0"/>
<evidence type="ECO:0000313" key="6">
    <source>
        <dbReference type="Proteomes" id="UP001237642"/>
    </source>
</evidence>
<dbReference type="InterPro" id="IPR003653">
    <property type="entry name" value="Peptidase_C48_C"/>
</dbReference>
<proteinExistence type="inferred from homology"/>
<feature type="domain" description="Ubiquitin-like protease family profile" evidence="4">
    <location>
        <begin position="60"/>
        <end position="223"/>
    </location>
</feature>
<reference evidence="5" key="2">
    <citation type="submission" date="2023-05" db="EMBL/GenBank/DDBJ databases">
        <authorList>
            <person name="Schelkunov M.I."/>
        </authorList>
    </citation>
    <scope>NUCLEOTIDE SEQUENCE</scope>
    <source>
        <strain evidence="5">Hsosn_3</strain>
        <tissue evidence="5">Leaf</tissue>
    </source>
</reference>
<dbReference type="EMBL" id="JAUIZM010000007">
    <property type="protein sequence ID" value="KAK1376867.1"/>
    <property type="molecule type" value="Genomic_DNA"/>
</dbReference>
<keyword evidence="3" id="KW-0378">Hydrolase</keyword>
<evidence type="ECO:0000313" key="5">
    <source>
        <dbReference type="EMBL" id="KAK1376867.1"/>
    </source>
</evidence>
<dbReference type="GO" id="GO:0008234">
    <property type="term" value="F:cysteine-type peptidase activity"/>
    <property type="evidence" value="ECO:0007669"/>
    <property type="project" value="InterPro"/>
</dbReference>
<accession>A0AAD8I0I0</accession>